<feature type="domain" description="Aldehyde dehydrogenase" evidence="6">
    <location>
        <begin position="689"/>
        <end position="1138"/>
    </location>
</feature>
<dbReference type="InterPro" id="IPR029041">
    <property type="entry name" value="FAD-linked_oxidoreductase-like"/>
</dbReference>
<dbReference type="GO" id="GO:0010133">
    <property type="term" value="P:L-proline catabolic process to L-glutamate"/>
    <property type="evidence" value="ECO:0007669"/>
    <property type="project" value="TreeGrafter"/>
</dbReference>
<dbReference type="InterPro" id="IPR015590">
    <property type="entry name" value="Aldehyde_DH_dom"/>
</dbReference>
<dbReference type="EMBL" id="MAAO01000005">
    <property type="protein sequence ID" value="OUR97911.1"/>
    <property type="molecule type" value="Genomic_DNA"/>
</dbReference>
<dbReference type="GO" id="GO:0009898">
    <property type="term" value="C:cytoplasmic side of plasma membrane"/>
    <property type="evidence" value="ECO:0007669"/>
    <property type="project" value="TreeGrafter"/>
</dbReference>
<evidence type="ECO:0000259" key="7">
    <source>
        <dbReference type="Pfam" id="PF01619"/>
    </source>
</evidence>
<evidence type="ECO:0000313" key="8">
    <source>
        <dbReference type="EMBL" id="OUR97911.1"/>
    </source>
</evidence>
<dbReference type="EC" id="1.2.1.88" evidence="2"/>
<dbReference type="PANTHER" id="PTHR42862:SF1">
    <property type="entry name" value="DELTA-1-PYRROLINE-5-CARBOXYLATE DEHYDROGENASE 2, ISOFORM A-RELATED"/>
    <property type="match status" value="1"/>
</dbReference>
<comment type="pathway">
    <text evidence="1">Amino-acid degradation; L-proline degradation into L-glutamate; L-glutamate from L-proline: step 2/2.</text>
</comment>
<dbReference type="Gene3D" id="3.40.309.10">
    <property type="entry name" value="Aldehyde Dehydrogenase, Chain A, domain 2"/>
    <property type="match status" value="1"/>
</dbReference>
<dbReference type="InterPro" id="IPR002872">
    <property type="entry name" value="Proline_DH_dom"/>
</dbReference>
<dbReference type="Proteomes" id="UP000196531">
    <property type="component" value="Unassembled WGS sequence"/>
</dbReference>
<comment type="catalytic activity">
    <reaction evidence="5">
        <text>L-glutamate 5-semialdehyde + NAD(+) + H2O = L-glutamate + NADH + 2 H(+)</text>
        <dbReference type="Rhea" id="RHEA:30235"/>
        <dbReference type="ChEBI" id="CHEBI:15377"/>
        <dbReference type="ChEBI" id="CHEBI:15378"/>
        <dbReference type="ChEBI" id="CHEBI:29985"/>
        <dbReference type="ChEBI" id="CHEBI:57540"/>
        <dbReference type="ChEBI" id="CHEBI:57945"/>
        <dbReference type="ChEBI" id="CHEBI:58066"/>
        <dbReference type="EC" id="1.2.1.88"/>
    </reaction>
</comment>
<dbReference type="Pfam" id="PF00171">
    <property type="entry name" value="Aldedh"/>
    <property type="match status" value="1"/>
</dbReference>
<evidence type="ECO:0000259" key="6">
    <source>
        <dbReference type="Pfam" id="PF00171"/>
    </source>
</evidence>
<name>A0A1Y5F9V4_9BACT</name>
<evidence type="ECO:0000313" key="9">
    <source>
        <dbReference type="Proteomes" id="UP000196531"/>
    </source>
</evidence>
<dbReference type="InterPro" id="IPR016160">
    <property type="entry name" value="Ald_DH_CS_CYS"/>
</dbReference>
<dbReference type="Gene3D" id="3.40.605.10">
    <property type="entry name" value="Aldehyde Dehydrogenase, Chain A, domain 1"/>
    <property type="match status" value="1"/>
</dbReference>
<dbReference type="GO" id="GO:0004657">
    <property type="term" value="F:proline dehydrogenase activity"/>
    <property type="evidence" value="ECO:0007669"/>
    <property type="project" value="UniProtKB-ARBA"/>
</dbReference>
<comment type="caution">
    <text evidence="8">The sequence shown here is derived from an EMBL/GenBank/DDBJ whole genome shotgun (WGS) entry which is preliminary data.</text>
</comment>
<keyword evidence="3" id="KW-0560">Oxidoreductase</keyword>
<dbReference type="FunFam" id="3.40.309.10:FF:000005">
    <property type="entry name" value="1-pyrroline-5-carboxylate dehydrogenase 1"/>
    <property type="match status" value="1"/>
</dbReference>
<dbReference type="SUPFAM" id="SSF53720">
    <property type="entry name" value="ALDH-like"/>
    <property type="match status" value="1"/>
</dbReference>
<proteinExistence type="predicted"/>
<dbReference type="InterPro" id="IPR016161">
    <property type="entry name" value="Ald_DH/histidinol_DH"/>
</dbReference>
<gene>
    <name evidence="8" type="ORF">A9Q84_06870</name>
</gene>
<dbReference type="SUPFAM" id="SSF51730">
    <property type="entry name" value="FAD-linked oxidoreductase"/>
    <property type="match status" value="1"/>
</dbReference>
<dbReference type="InterPro" id="IPR050485">
    <property type="entry name" value="Proline_metab_enzyme"/>
</dbReference>
<evidence type="ECO:0000256" key="1">
    <source>
        <dbReference type="ARBA" id="ARBA00004786"/>
    </source>
</evidence>
<protein>
    <recommendedName>
        <fullName evidence="2">L-glutamate gamma-semialdehyde dehydrogenase</fullName>
        <ecNumber evidence="2">1.2.1.88</ecNumber>
    </recommendedName>
</protein>
<reference evidence="9" key="1">
    <citation type="journal article" date="2017" name="Proc. Natl. Acad. Sci. U.S.A.">
        <title>Simulation of Deepwater Horizon oil plume reveals substrate specialization within a complex community of hydrocarbon-degraders.</title>
        <authorList>
            <person name="Hu P."/>
            <person name="Dubinsky E.A."/>
            <person name="Probst A.J."/>
            <person name="Wang J."/>
            <person name="Sieber C.M.K."/>
            <person name="Tom L.M."/>
            <person name="Gardinali P."/>
            <person name="Banfield J.F."/>
            <person name="Atlas R.M."/>
            <person name="Andersen G.L."/>
        </authorList>
    </citation>
    <scope>NUCLEOTIDE SEQUENCE [LARGE SCALE GENOMIC DNA]</scope>
</reference>
<dbReference type="InterPro" id="IPR016163">
    <property type="entry name" value="Ald_DH_C"/>
</dbReference>
<accession>A0A1Y5F9V4</accession>
<evidence type="ECO:0000256" key="2">
    <source>
        <dbReference type="ARBA" id="ARBA00012884"/>
    </source>
</evidence>
<evidence type="ECO:0000256" key="4">
    <source>
        <dbReference type="ARBA" id="ARBA00023027"/>
    </source>
</evidence>
<feature type="domain" description="Proline dehydrogenase" evidence="7">
    <location>
        <begin position="308"/>
        <end position="595"/>
    </location>
</feature>
<evidence type="ECO:0000256" key="5">
    <source>
        <dbReference type="ARBA" id="ARBA00048142"/>
    </source>
</evidence>
<dbReference type="PANTHER" id="PTHR42862">
    <property type="entry name" value="DELTA-1-PYRROLINE-5-CARBOXYLATE DEHYDROGENASE 1, ISOFORM A-RELATED"/>
    <property type="match status" value="1"/>
</dbReference>
<organism evidence="8 9">
    <name type="scientific">Halobacteriovorax marinus</name>
    <dbReference type="NCBI Taxonomy" id="97084"/>
    <lineage>
        <taxon>Bacteria</taxon>
        <taxon>Pseudomonadati</taxon>
        <taxon>Bdellovibrionota</taxon>
        <taxon>Bacteriovoracia</taxon>
        <taxon>Bacteriovoracales</taxon>
        <taxon>Halobacteriovoraceae</taxon>
        <taxon>Halobacteriovorax</taxon>
    </lineage>
</organism>
<dbReference type="GO" id="GO:0003842">
    <property type="term" value="F:L-glutamate gamma-semialdehyde dehydrogenase activity"/>
    <property type="evidence" value="ECO:0007669"/>
    <property type="project" value="UniProtKB-EC"/>
</dbReference>
<evidence type="ECO:0000256" key="3">
    <source>
        <dbReference type="ARBA" id="ARBA00023002"/>
    </source>
</evidence>
<dbReference type="Pfam" id="PF01619">
    <property type="entry name" value="Pro_dh"/>
    <property type="match status" value="1"/>
</dbReference>
<sequence>MDIEKTIELKNMLVPSLKTMDLKDGWKIIFNSDYSVSLLDGEKIEVGVTKELSKHFDAATTDFRKQMFLRSAPYLVGFFFGEKTIRLYSPKLSYELFIIPEVEKIADRSTELNTLLKEMKFHTETVASLSSREFPSTYQLLTKSAVLPDFLEEEFYSEVDRDSSKVIERLMVYLNSYTPSLFERLSDWGLGLTAQFALLRIHLLKFLAILPSLDHDLEGHEVKRILLESIRRLVDDTRKSKRLNLKGQNKALPKTLYVYTRVAFFLCKYFPAKPLTTFVRFKVRYMAKRFIAGETIETSQAALKLLFESGRDVTLDQLGELVVSEKEADHYSNEVIKLIRGFSLHVKKGDKNAAGINRAHVSIKVSALCSDFKPYAPDYTYDHVAPRLKKILLAAKEEDVFINIDAEHYDYRDIVFKVYKKVLLETPELHDFKSTGIVLQAYLRDAYKHLQEIVSLATERGLVMPIRIVKGAYWDAETIEADAHGFDAPEFLNKEETDLHFRQLIIKIFEANPHVQLCLASHNFADHAFAVTLREKKFPSTPMIEHQCLHMTYEALSTAMAKMNWVVRNYVPIGSLIVGMAYLVRRVMENSSQVGVLTIMRSHKKQQSLVTPCEVHKKKITDGHLERDKSQTHLTGDFINVAPVRTYLDEQRLWAESELELFKTSLGNYYPNEFLKDEKRTSIPCSSAPSICVGEIQFASIDDANRAVEIVDRSYNEGSWAKSDWTLRASCLLRAANVMLARRNELSSLIVYEAGKAINEALADVDEAIDFMTFYAREERRLQKHNSRLDSRGAVAVISPWNFPLAIPCGMVVSSLVVGNTVVLKSAEQTPLISQVLVDILHSCGVPKDVLIHLPGEGETVGNALVIHERIAGIIFTGSKMVGTLIASKAHKRIYDNKLNGLKYPVRIITEMGGKNAVIVTANAELDETVSGILYSAFGHAGQKCSAASRVLVDNAVKDRLIERLKEACADLEVGVAYEFKTSVNPVITKADKERLISQVAEAAKEANEFGGKVHVNRTGEDLPGFCVGPAIIELPAARSLHSESFATRELFGPVLHIIGFNHLDHALKLYNGTDYALTGGVFSQSQDDIDYLTNKMLSGNIYVNRSITGARVGIEPFGGFKLSGTGPNAGGKAYLSYLHLNPKRDFKCSEVKLEAGSDYSFDISRASGLRGVTRVQRMDKILSHMLRHFEHLFRGIRGDEKQILTSFYKWVMTNYEEYLNKEHWNKLIPGQLSYDDYKNSNTKSVLISFNTLPDFEMIIEALAAIVSGSGLTILCRNNSSYDWWMGIRDVVFEHGISKENFEVYFVSEDLLKKTLGHPEIKNVLVDGDESCLQEVIEFSYRNSSEHKVMRNFSSKFDTSDITDFKRICRQYVNVRSFAVNTMRHGAPMDVIL</sequence>
<dbReference type="Gene3D" id="3.20.20.220">
    <property type="match status" value="1"/>
</dbReference>
<dbReference type="InterPro" id="IPR016162">
    <property type="entry name" value="Ald_DH_N"/>
</dbReference>
<dbReference type="PROSITE" id="PS00070">
    <property type="entry name" value="ALDEHYDE_DEHYDR_CYS"/>
    <property type="match status" value="1"/>
</dbReference>
<keyword evidence="4" id="KW-0520">NAD</keyword>